<dbReference type="GO" id="GO:0008113">
    <property type="term" value="F:peptide-methionine (S)-S-oxide reductase activity"/>
    <property type="evidence" value="ECO:0007669"/>
    <property type="project" value="UniProtKB-UniRule"/>
</dbReference>
<evidence type="ECO:0000313" key="7">
    <source>
        <dbReference type="Proteomes" id="UP000230564"/>
    </source>
</evidence>
<protein>
    <recommendedName>
        <fullName evidence="4">Peptide methionine sulfoxide reductase MsrA</fullName>
        <shortName evidence="4">Protein-methionine-S-oxide reductase</shortName>
        <ecNumber evidence="4">1.8.4.11</ecNumber>
    </recommendedName>
    <alternativeName>
        <fullName evidence="4">Peptide-methionine (S)-S-oxide reductase</fullName>
        <shortName evidence="4">Peptide Met(O) reductase</shortName>
    </alternativeName>
</protein>
<proteinExistence type="inferred from homology"/>
<dbReference type="PANTHER" id="PTHR42799">
    <property type="entry name" value="MITOCHONDRIAL PEPTIDE METHIONINE SULFOXIDE REDUCTASE"/>
    <property type="match status" value="1"/>
</dbReference>
<accession>A0A2H0NCA9</accession>
<comment type="catalytic activity">
    <reaction evidence="3 4">
        <text>[thioredoxin]-disulfide + L-methionine + H2O = L-methionine (S)-S-oxide + [thioredoxin]-dithiol</text>
        <dbReference type="Rhea" id="RHEA:19993"/>
        <dbReference type="Rhea" id="RHEA-COMP:10698"/>
        <dbReference type="Rhea" id="RHEA-COMP:10700"/>
        <dbReference type="ChEBI" id="CHEBI:15377"/>
        <dbReference type="ChEBI" id="CHEBI:29950"/>
        <dbReference type="ChEBI" id="CHEBI:50058"/>
        <dbReference type="ChEBI" id="CHEBI:57844"/>
        <dbReference type="ChEBI" id="CHEBI:58772"/>
        <dbReference type="EC" id="1.8.4.11"/>
    </reaction>
</comment>
<dbReference type="GO" id="GO:0034599">
    <property type="term" value="P:cellular response to oxidative stress"/>
    <property type="evidence" value="ECO:0007669"/>
    <property type="project" value="TreeGrafter"/>
</dbReference>
<comment type="catalytic activity">
    <reaction evidence="2 4">
        <text>L-methionyl-[protein] + [thioredoxin]-disulfide + H2O = L-methionyl-(S)-S-oxide-[protein] + [thioredoxin]-dithiol</text>
        <dbReference type="Rhea" id="RHEA:14217"/>
        <dbReference type="Rhea" id="RHEA-COMP:10698"/>
        <dbReference type="Rhea" id="RHEA-COMP:10700"/>
        <dbReference type="Rhea" id="RHEA-COMP:12313"/>
        <dbReference type="Rhea" id="RHEA-COMP:12315"/>
        <dbReference type="ChEBI" id="CHEBI:15377"/>
        <dbReference type="ChEBI" id="CHEBI:16044"/>
        <dbReference type="ChEBI" id="CHEBI:29950"/>
        <dbReference type="ChEBI" id="CHEBI:44120"/>
        <dbReference type="ChEBI" id="CHEBI:50058"/>
        <dbReference type="EC" id="1.8.4.11"/>
    </reaction>
</comment>
<dbReference type="PANTHER" id="PTHR42799:SF2">
    <property type="entry name" value="MITOCHONDRIAL PEPTIDE METHIONINE SULFOXIDE REDUCTASE"/>
    <property type="match status" value="1"/>
</dbReference>
<evidence type="ECO:0000256" key="4">
    <source>
        <dbReference type="HAMAP-Rule" id="MF_01401"/>
    </source>
</evidence>
<evidence type="ECO:0000256" key="1">
    <source>
        <dbReference type="ARBA" id="ARBA00023002"/>
    </source>
</evidence>
<dbReference type="InterPro" id="IPR002569">
    <property type="entry name" value="Met_Sox_Rdtase_MsrA_dom"/>
</dbReference>
<evidence type="ECO:0000256" key="2">
    <source>
        <dbReference type="ARBA" id="ARBA00047806"/>
    </source>
</evidence>
<dbReference type="GO" id="GO:0033744">
    <property type="term" value="F:L-methionine:thioredoxin-disulfide S-oxidoreductase activity"/>
    <property type="evidence" value="ECO:0007669"/>
    <property type="project" value="RHEA"/>
</dbReference>
<dbReference type="Proteomes" id="UP000230564">
    <property type="component" value="Unassembled WGS sequence"/>
</dbReference>
<dbReference type="NCBIfam" id="TIGR00401">
    <property type="entry name" value="msrA"/>
    <property type="match status" value="1"/>
</dbReference>
<comment type="function">
    <text evidence="4">Has an important function as a repair enzyme for proteins that have been inactivated by oxidation. Catalyzes the reversible oxidation-reduction of methionine sulfoxide in proteins to methionine.</text>
</comment>
<dbReference type="InterPro" id="IPR050162">
    <property type="entry name" value="MsrA_MetSO_reductase"/>
</dbReference>
<dbReference type="SUPFAM" id="SSF55068">
    <property type="entry name" value="Peptide methionine sulfoxide reductase"/>
    <property type="match status" value="1"/>
</dbReference>
<dbReference type="HAMAP" id="MF_01401">
    <property type="entry name" value="MsrA"/>
    <property type="match status" value="1"/>
</dbReference>
<gene>
    <name evidence="4 6" type="primary">msrA</name>
    <name evidence="6" type="ORF">COV55_03345</name>
</gene>
<keyword evidence="1 4" id="KW-0560">Oxidoreductase</keyword>
<feature type="domain" description="Peptide methionine sulphoxide reductase MsrA" evidence="5">
    <location>
        <begin position="10"/>
        <end position="162"/>
    </location>
</feature>
<dbReference type="AlphaFoldDB" id="A0A2H0NCA9"/>
<dbReference type="Pfam" id="PF01625">
    <property type="entry name" value="PMSR"/>
    <property type="match status" value="1"/>
</dbReference>
<dbReference type="InterPro" id="IPR036509">
    <property type="entry name" value="Met_Sox_Rdtase_MsrA_sf"/>
</dbReference>
<organism evidence="6 7">
    <name type="scientific">Candidatus Komeilibacteria bacterium CG11_big_fil_rev_8_21_14_0_20_36_20</name>
    <dbReference type="NCBI Taxonomy" id="1974477"/>
    <lineage>
        <taxon>Bacteria</taxon>
        <taxon>Candidatus Komeiliibacteriota</taxon>
    </lineage>
</organism>
<evidence type="ECO:0000313" key="6">
    <source>
        <dbReference type="EMBL" id="PIR06538.1"/>
    </source>
</evidence>
<evidence type="ECO:0000259" key="5">
    <source>
        <dbReference type="Pfam" id="PF01625"/>
    </source>
</evidence>
<dbReference type="Gene3D" id="3.30.1060.10">
    <property type="entry name" value="Peptide methionine sulphoxide reductase MsrA"/>
    <property type="match status" value="1"/>
</dbReference>
<feature type="active site" evidence="4">
    <location>
        <position position="17"/>
    </location>
</feature>
<reference evidence="6 7" key="1">
    <citation type="submission" date="2017-09" db="EMBL/GenBank/DDBJ databases">
        <title>Depth-based differentiation of microbial function through sediment-hosted aquifers and enrichment of novel symbionts in the deep terrestrial subsurface.</title>
        <authorList>
            <person name="Probst A.J."/>
            <person name="Ladd B."/>
            <person name="Jarett J.K."/>
            <person name="Geller-Mcgrath D.E."/>
            <person name="Sieber C.M."/>
            <person name="Emerson J.B."/>
            <person name="Anantharaman K."/>
            <person name="Thomas B.C."/>
            <person name="Malmstrom R."/>
            <person name="Stieglmeier M."/>
            <person name="Klingl A."/>
            <person name="Woyke T."/>
            <person name="Ryan C.M."/>
            <person name="Banfield J.F."/>
        </authorList>
    </citation>
    <scope>NUCLEOTIDE SEQUENCE [LARGE SCALE GENOMIC DNA]</scope>
    <source>
        <strain evidence="6">CG11_big_fil_rev_8_21_14_0_20_36_20</strain>
    </source>
</reference>
<dbReference type="EC" id="1.8.4.11" evidence="4"/>
<sequence>MKEDNRKIETAIFAAGCFWGVEELFRATKGVLKTTVGYTGGHTKQPSYETVCSDQTGHAEAVKIDFDSQMIAYKKLLDIFWQNHNPTTYNRRGPDIGSQYRSAIFYSTDQQKQLAEKSKKLLEQSKKYTNKIITKILPAAKFYPAEEYHQKYLYKKGLKNCHL</sequence>
<evidence type="ECO:0000256" key="3">
    <source>
        <dbReference type="ARBA" id="ARBA00048782"/>
    </source>
</evidence>
<dbReference type="GO" id="GO:0005737">
    <property type="term" value="C:cytoplasm"/>
    <property type="evidence" value="ECO:0007669"/>
    <property type="project" value="TreeGrafter"/>
</dbReference>
<comment type="caution">
    <text evidence="6">The sequence shown here is derived from an EMBL/GenBank/DDBJ whole genome shotgun (WGS) entry which is preliminary data.</text>
</comment>
<comment type="similarity">
    <text evidence="4">Belongs to the MsrA Met sulfoxide reductase family.</text>
</comment>
<name>A0A2H0NCA9_9BACT</name>
<dbReference type="EMBL" id="PCWQ01000012">
    <property type="protein sequence ID" value="PIR06538.1"/>
    <property type="molecule type" value="Genomic_DNA"/>
</dbReference>